<evidence type="ECO:0000313" key="2">
    <source>
        <dbReference type="EMBL" id="ATD66509.1"/>
    </source>
</evidence>
<keyword evidence="3" id="KW-1185">Reference proteome</keyword>
<dbReference type="PROSITE" id="PS51186">
    <property type="entry name" value="GNAT"/>
    <property type="match status" value="1"/>
</dbReference>
<dbReference type="InterPro" id="IPR016181">
    <property type="entry name" value="Acyl_CoA_acyltransferase"/>
</dbReference>
<feature type="domain" description="N-acetyltransferase" evidence="1">
    <location>
        <begin position="1"/>
        <end position="153"/>
    </location>
</feature>
<sequence length="160" mass="16456">MPASAAQAEAARALVLRPGQAAYAGDFAFNVDNARASADSDAMVIVQGDVVIGFYRLDYVATAAAHQVLDPRTVTLRAFALGAPWQGLGLARPALEACCADLAARHPGRPLALNVHARNHVALALYLGAGFVDGGESLPGGSAGAQRLLLRAPGMGQCRP</sequence>
<dbReference type="Proteomes" id="UP000218968">
    <property type="component" value="Chromosome"/>
</dbReference>
<dbReference type="GO" id="GO:0016747">
    <property type="term" value="F:acyltransferase activity, transferring groups other than amino-acyl groups"/>
    <property type="evidence" value="ECO:0007669"/>
    <property type="project" value="InterPro"/>
</dbReference>
<dbReference type="Pfam" id="PF00583">
    <property type="entry name" value="Acetyltransf_1"/>
    <property type="match status" value="1"/>
</dbReference>
<name>A0A290XBN2_9GAMM</name>
<protein>
    <recommendedName>
        <fullName evidence="1">N-acetyltransferase domain-containing protein</fullName>
    </recommendedName>
</protein>
<dbReference type="InterPro" id="IPR000182">
    <property type="entry name" value="GNAT_dom"/>
</dbReference>
<gene>
    <name evidence="2" type="ORF">CNR27_02775</name>
</gene>
<dbReference type="Gene3D" id="3.40.630.30">
    <property type="match status" value="1"/>
</dbReference>
<organism evidence="2 3">
    <name type="scientific">Luteimonas chenhongjianii</name>
    <dbReference type="NCBI Taxonomy" id="2006110"/>
    <lineage>
        <taxon>Bacteria</taxon>
        <taxon>Pseudomonadati</taxon>
        <taxon>Pseudomonadota</taxon>
        <taxon>Gammaproteobacteria</taxon>
        <taxon>Lysobacterales</taxon>
        <taxon>Lysobacteraceae</taxon>
        <taxon>Luteimonas</taxon>
    </lineage>
</organism>
<evidence type="ECO:0000259" key="1">
    <source>
        <dbReference type="PROSITE" id="PS51186"/>
    </source>
</evidence>
<reference evidence="3" key="1">
    <citation type="submission" date="2017-09" db="EMBL/GenBank/DDBJ databases">
        <title>Luteimonas liuhanmingii sp.nov., isolated from the intestinal contents of Tibetan Plateau Pika in Yushu, Qinghai Province, China.</title>
        <authorList>
            <person name="Gui Z."/>
        </authorList>
    </citation>
    <scope>NUCLEOTIDE SEQUENCE [LARGE SCALE GENOMIC DNA]</scope>
    <source>
        <strain evidence="3">100111</strain>
    </source>
</reference>
<evidence type="ECO:0000313" key="3">
    <source>
        <dbReference type="Proteomes" id="UP000218968"/>
    </source>
</evidence>
<dbReference type="AlphaFoldDB" id="A0A290XBN2"/>
<dbReference type="SUPFAM" id="SSF55729">
    <property type="entry name" value="Acyl-CoA N-acyltransferases (Nat)"/>
    <property type="match status" value="1"/>
</dbReference>
<accession>A0A290XBN2</accession>
<proteinExistence type="predicted"/>
<dbReference type="KEGG" id="lum:CNR27_02775"/>
<dbReference type="EMBL" id="CP023406">
    <property type="protein sequence ID" value="ATD66509.1"/>
    <property type="molecule type" value="Genomic_DNA"/>
</dbReference>